<organism evidence="15 16">
    <name type="scientific">Friedmanniomyces endolithicus</name>
    <dbReference type="NCBI Taxonomy" id="329885"/>
    <lineage>
        <taxon>Eukaryota</taxon>
        <taxon>Fungi</taxon>
        <taxon>Dikarya</taxon>
        <taxon>Ascomycota</taxon>
        <taxon>Pezizomycotina</taxon>
        <taxon>Dothideomycetes</taxon>
        <taxon>Dothideomycetidae</taxon>
        <taxon>Mycosphaerellales</taxon>
        <taxon>Teratosphaeriaceae</taxon>
        <taxon>Friedmanniomyces</taxon>
    </lineage>
</organism>
<dbReference type="InterPro" id="IPR037143">
    <property type="entry name" value="4-PPantetheinyl_Trfase_dom_sf"/>
</dbReference>
<dbReference type="SUPFAM" id="SSF56214">
    <property type="entry name" value="4'-phosphopantetheinyl transferase"/>
    <property type="match status" value="1"/>
</dbReference>
<evidence type="ECO:0000256" key="4">
    <source>
        <dbReference type="ARBA" id="ARBA00022679"/>
    </source>
</evidence>
<evidence type="ECO:0000256" key="8">
    <source>
        <dbReference type="ARBA" id="ARBA00023002"/>
    </source>
</evidence>
<keyword evidence="16" id="KW-1185">Reference proteome</keyword>
<evidence type="ECO:0000256" key="1">
    <source>
        <dbReference type="ARBA" id="ARBA00007485"/>
    </source>
</evidence>
<evidence type="ECO:0000256" key="11">
    <source>
        <dbReference type="ARBA" id="ARBA00048508"/>
    </source>
</evidence>
<evidence type="ECO:0000256" key="9">
    <source>
        <dbReference type="ARBA" id="ARBA00023268"/>
    </source>
</evidence>
<name>A0AAN6KLP9_9PEZI</name>
<feature type="domain" description="4'-phosphopantetheinyl transferase" evidence="14">
    <location>
        <begin position="16"/>
        <end position="121"/>
    </location>
</feature>
<keyword evidence="6" id="KW-0460">Magnesium</keyword>
<evidence type="ECO:0000256" key="13">
    <source>
        <dbReference type="SAM" id="MobiDB-lite"/>
    </source>
</evidence>
<comment type="catalytic activity">
    <reaction evidence="12">
        <text>a fatty acyl-[ACP] + malonyl-[ACP] + H(+) = a 3-oxoacyl-[ACP] + holo-[ACP] + CO2</text>
        <dbReference type="Rhea" id="RHEA:22836"/>
        <dbReference type="Rhea" id="RHEA-COMP:9623"/>
        <dbReference type="Rhea" id="RHEA-COMP:9685"/>
        <dbReference type="Rhea" id="RHEA-COMP:9916"/>
        <dbReference type="Rhea" id="RHEA-COMP:14125"/>
        <dbReference type="ChEBI" id="CHEBI:15378"/>
        <dbReference type="ChEBI" id="CHEBI:16526"/>
        <dbReference type="ChEBI" id="CHEBI:64479"/>
        <dbReference type="ChEBI" id="CHEBI:78449"/>
        <dbReference type="ChEBI" id="CHEBI:78776"/>
        <dbReference type="ChEBI" id="CHEBI:138651"/>
        <dbReference type="EC" id="2.3.1.41"/>
    </reaction>
</comment>
<comment type="catalytic activity">
    <reaction evidence="10">
        <text>acetyl-CoA + n malonyl-CoA + 2n NADPH + 4n H(+) = a long-chain-acyl-CoA + n CoA + n CO2 + 2n NADP(+).</text>
        <dbReference type="EC" id="2.3.1.86"/>
    </reaction>
</comment>
<sequence>MKANGSSSGSSSSSPGVDIESRDAIDISNETFVERNFSEGEVAYCRKAADPQASFAGKWSAKEAVFKSLKVESRGAGAGMREIEIGNDENGAPTVTLHGEAKAAAEKAGVKGTTVSISHSDAQVIAVAISTF</sequence>
<dbReference type="GO" id="GO:0008897">
    <property type="term" value="F:holo-[acyl-carrier-protein] synthase activity"/>
    <property type="evidence" value="ECO:0007669"/>
    <property type="project" value="InterPro"/>
</dbReference>
<keyword evidence="2" id="KW-0596">Phosphopantetheine</keyword>
<dbReference type="Proteomes" id="UP001175353">
    <property type="component" value="Unassembled WGS sequence"/>
</dbReference>
<evidence type="ECO:0000256" key="6">
    <source>
        <dbReference type="ARBA" id="ARBA00022842"/>
    </source>
</evidence>
<dbReference type="NCBIfam" id="TIGR00556">
    <property type="entry name" value="pantethn_trn"/>
    <property type="match status" value="1"/>
</dbReference>
<accession>A0AAN6KLP9</accession>
<keyword evidence="7" id="KW-0521">NADP</keyword>
<evidence type="ECO:0000256" key="3">
    <source>
        <dbReference type="ARBA" id="ARBA00022553"/>
    </source>
</evidence>
<keyword evidence="15" id="KW-0012">Acyltransferase</keyword>
<evidence type="ECO:0000313" key="16">
    <source>
        <dbReference type="Proteomes" id="UP001175353"/>
    </source>
</evidence>
<protein>
    <submittedName>
        <fullName evidence="15">Beta subunit of fatty acid synthetase</fullName>
        <ecNumber evidence="15">2.3.1.86</ecNumber>
    </submittedName>
</protein>
<dbReference type="GO" id="GO:0004321">
    <property type="term" value="F:fatty-acyl-CoA synthase activity"/>
    <property type="evidence" value="ECO:0007669"/>
    <property type="project" value="UniProtKB-EC"/>
</dbReference>
<evidence type="ECO:0000256" key="2">
    <source>
        <dbReference type="ARBA" id="ARBA00022450"/>
    </source>
</evidence>
<evidence type="ECO:0000256" key="12">
    <source>
        <dbReference type="ARBA" id="ARBA00049541"/>
    </source>
</evidence>
<reference evidence="15" key="1">
    <citation type="submission" date="2023-06" db="EMBL/GenBank/DDBJ databases">
        <title>Black Yeasts Isolated from many extreme environments.</title>
        <authorList>
            <person name="Coleine C."/>
            <person name="Stajich J.E."/>
            <person name="Selbmann L."/>
        </authorList>
    </citation>
    <scope>NUCLEOTIDE SEQUENCE</scope>
    <source>
        <strain evidence="15">CCFEE 5200</strain>
    </source>
</reference>
<keyword evidence="3" id="KW-0597">Phosphoprotein</keyword>
<feature type="compositionally biased region" description="Low complexity" evidence="13">
    <location>
        <begin position="1"/>
        <end position="14"/>
    </location>
</feature>
<feature type="region of interest" description="Disordered" evidence="13">
    <location>
        <begin position="1"/>
        <end position="23"/>
    </location>
</feature>
<comment type="similarity">
    <text evidence="1">Belongs to the thiolase-like superfamily. Fungal fatty acid synthetase subunit alpha family.</text>
</comment>
<dbReference type="GO" id="GO:0000287">
    <property type="term" value="F:magnesium ion binding"/>
    <property type="evidence" value="ECO:0007669"/>
    <property type="project" value="InterPro"/>
</dbReference>
<dbReference type="GO" id="GO:0006633">
    <property type="term" value="P:fatty acid biosynthetic process"/>
    <property type="evidence" value="ECO:0007669"/>
    <property type="project" value="InterPro"/>
</dbReference>
<dbReference type="InterPro" id="IPR004568">
    <property type="entry name" value="Ppantetheine-prot_Trfase_dom"/>
</dbReference>
<comment type="catalytic activity">
    <reaction evidence="11">
        <text>a (3R)-hydroxyacyl-[ACP] + NADP(+) = a 3-oxoacyl-[ACP] + NADPH + H(+)</text>
        <dbReference type="Rhea" id="RHEA:17397"/>
        <dbReference type="Rhea" id="RHEA-COMP:9916"/>
        <dbReference type="Rhea" id="RHEA-COMP:9945"/>
        <dbReference type="ChEBI" id="CHEBI:15378"/>
        <dbReference type="ChEBI" id="CHEBI:57783"/>
        <dbReference type="ChEBI" id="CHEBI:58349"/>
        <dbReference type="ChEBI" id="CHEBI:78776"/>
        <dbReference type="ChEBI" id="CHEBI:78827"/>
        <dbReference type="EC" id="1.1.1.100"/>
    </reaction>
</comment>
<dbReference type="GO" id="GO:0004315">
    <property type="term" value="F:3-oxoacyl-[acyl-carrier-protein] synthase activity"/>
    <property type="evidence" value="ECO:0007669"/>
    <property type="project" value="UniProtKB-EC"/>
</dbReference>
<dbReference type="EMBL" id="JAUJLE010000075">
    <property type="protein sequence ID" value="KAK0989271.1"/>
    <property type="molecule type" value="Genomic_DNA"/>
</dbReference>
<gene>
    <name evidence="15" type="primary">FAS1_7</name>
    <name evidence="15" type="ORF">LTR91_009276</name>
</gene>
<comment type="caution">
    <text evidence="15">The sequence shown here is derived from an EMBL/GenBank/DDBJ whole genome shotgun (WGS) entry which is preliminary data.</text>
</comment>
<dbReference type="EC" id="2.3.1.86" evidence="15"/>
<evidence type="ECO:0000256" key="10">
    <source>
        <dbReference type="ARBA" id="ARBA00048237"/>
    </source>
</evidence>
<dbReference type="GO" id="GO:0004316">
    <property type="term" value="F:3-oxoacyl-[acyl-carrier-protein] reductase (NADPH) activity"/>
    <property type="evidence" value="ECO:0007669"/>
    <property type="project" value="UniProtKB-EC"/>
</dbReference>
<evidence type="ECO:0000256" key="7">
    <source>
        <dbReference type="ARBA" id="ARBA00022857"/>
    </source>
</evidence>
<keyword evidence="8" id="KW-0560">Oxidoreductase</keyword>
<keyword evidence="5" id="KW-0479">Metal-binding</keyword>
<dbReference type="FunFam" id="3.90.470.20:FF:000005">
    <property type="entry name" value="Fatty acid synthase alpha subunit FasA"/>
    <property type="match status" value="1"/>
</dbReference>
<keyword evidence="4 15" id="KW-0808">Transferase</keyword>
<dbReference type="AlphaFoldDB" id="A0AAN6KLP9"/>
<dbReference type="Pfam" id="PF01648">
    <property type="entry name" value="ACPS"/>
    <property type="match status" value="1"/>
</dbReference>
<dbReference type="Gene3D" id="3.90.470.20">
    <property type="entry name" value="4'-phosphopantetheinyl transferase domain"/>
    <property type="match status" value="1"/>
</dbReference>
<dbReference type="InterPro" id="IPR008278">
    <property type="entry name" value="4-PPantetheinyl_Trfase_dom"/>
</dbReference>
<keyword evidence="9" id="KW-0511">Multifunctional enzyme</keyword>
<evidence type="ECO:0000256" key="5">
    <source>
        <dbReference type="ARBA" id="ARBA00022723"/>
    </source>
</evidence>
<evidence type="ECO:0000259" key="14">
    <source>
        <dbReference type="Pfam" id="PF01648"/>
    </source>
</evidence>
<evidence type="ECO:0000313" key="15">
    <source>
        <dbReference type="EMBL" id="KAK0989271.1"/>
    </source>
</evidence>
<proteinExistence type="inferred from homology"/>